<dbReference type="RefSeq" id="WP_136642029.1">
    <property type="nucleotide sequence ID" value="NZ_QYRT01000014.1"/>
</dbReference>
<sequence length="138" mass="14438">MSYSEPAAVGESWFVRVASWVVGLLLGAVFAMLGTVVNQASFSFFGLFDVPIGVIMAVLASALLLLGLRLVLPSRTVAILAAVGLVGMVSLLSLPSRGGSVLIPATPQGYVWTFAPTIVALVILAWPKRPVRRTSADA</sequence>
<evidence type="ECO:0008006" key="4">
    <source>
        <dbReference type="Google" id="ProtNLM"/>
    </source>
</evidence>
<keyword evidence="1" id="KW-0472">Membrane</keyword>
<reference evidence="2 3" key="1">
    <citation type="journal article" date="2019" name="Microorganisms">
        <title>Systematic Affiliation and Genome Analysis of Subtercola vilae DB165(T) with Particular Emphasis on Cold Adaptation of an Isolate from a High-Altitude Cold Volcano Lake.</title>
        <authorList>
            <person name="Villalobos A.S."/>
            <person name="Wiese J."/>
            <person name="Imhoff J.F."/>
            <person name="Dorador C."/>
            <person name="Keller A."/>
            <person name="Hentschel U."/>
        </authorList>
    </citation>
    <scope>NUCLEOTIDE SEQUENCE [LARGE SCALE GENOMIC DNA]</scope>
    <source>
        <strain evidence="2 3">DB165</strain>
    </source>
</reference>
<name>A0A4T2BYA4_9MICO</name>
<evidence type="ECO:0000313" key="3">
    <source>
        <dbReference type="Proteomes" id="UP000306192"/>
    </source>
</evidence>
<gene>
    <name evidence="2" type="ORF">D4765_09370</name>
</gene>
<dbReference type="EMBL" id="QYRT01000014">
    <property type="protein sequence ID" value="TIH36933.1"/>
    <property type="molecule type" value="Genomic_DNA"/>
</dbReference>
<feature type="transmembrane region" description="Helical" evidence="1">
    <location>
        <begin position="109"/>
        <end position="126"/>
    </location>
</feature>
<keyword evidence="1" id="KW-1133">Transmembrane helix</keyword>
<dbReference type="Proteomes" id="UP000306192">
    <property type="component" value="Unassembled WGS sequence"/>
</dbReference>
<feature type="transmembrane region" description="Helical" evidence="1">
    <location>
        <begin position="12"/>
        <end position="36"/>
    </location>
</feature>
<keyword evidence="3" id="KW-1185">Reference proteome</keyword>
<organism evidence="2 3">
    <name type="scientific">Subtercola vilae</name>
    <dbReference type="NCBI Taxonomy" id="2056433"/>
    <lineage>
        <taxon>Bacteria</taxon>
        <taxon>Bacillati</taxon>
        <taxon>Actinomycetota</taxon>
        <taxon>Actinomycetes</taxon>
        <taxon>Micrococcales</taxon>
        <taxon>Microbacteriaceae</taxon>
        <taxon>Subtercola</taxon>
    </lineage>
</organism>
<proteinExistence type="predicted"/>
<comment type="caution">
    <text evidence="2">The sequence shown here is derived from an EMBL/GenBank/DDBJ whole genome shotgun (WGS) entry which is preliminary data.</text>
</comment>
<accession>A0A4T2BYA4</accession>
<protein>
    <recommendedName>
        <fullName evidence="4">Histidinol dehydrogenase</fullName>
    </recommendedName>
</protein>
<evidence type="ECO:0000313" key="2">
    <source>
        <dbReference type="EMBL" id="TIH36933.1"/>
    </source>
</evidence>
<keyword evidence="1" id="KW-0812">Transmembrane</keyword>
<feature type="transmembrane region" description="Helical" evidence="1">
    <location>
        <begin position="77"/>
        <end position="97"/>
    </location>
</feature>
<dbReference type="AlphaFoldDB" id="A0A4T2BYA4"/>
<dbReference type="OrthoDB" id="3514174at2"/>
<evidence type="ECO:0000256" key="1">
    <source>
        <dbReference type="SAM" id="Phobius"/>
    </source>
</evidence>
<feature type="transmembrane region" description="Helical" evidence="1">
    <location>
        <begin position="42"/>
        <end position="65"/>
    </location>
</feature>